<evidence type="ECO:0000256" key="10">
    <source>
        <dbReference type="ARBA" id="ARBA00023180"/>
    </source>
</evidence>
<dbReference type="OrthoDB" id="407658at2759"/>
<keyword evidence="4" id="KW-0808">Transferase</keyword>
<dbReference type="Pfam" id="PF05637">
    <property type="entry name" value="Glyco_transf_34"/>
    <property type="match status" value="1"/>
</dbReference>
<evidence type="ECO:0000256" key="8">
    <source>
        <dbReference type="ARBA" id="ARBA00023034"/>
    </source>
</evidence>
<comment type="subcellular location">
    <subcellularLocation>
        <location evidence="1">Golgi apparatus membrane</location>
        <topology evidence="1">Single-pass type II membrane protein</topology>
    </subcellularLocation>
</comment>
<keyword evidence="13" id="KW-1185">Reference proteome</keyword>
<dbReference type="GO" id="GO:0009969">
    <property type="term" value="P:xyloglucan biosynthetic process"/>
    <property type="evidence" value="ECO:0007669"/>
    <property type="project" value="TreeGrafter"/>
</dbReference>
<dbReference type="PANTHER" id="PTHR31311:SF44">
    <property type="entry name" value="GLYCOSYLTRANSFERASE 2-RELATED"/>
    <property type="match status" value="1"/>
</dbReference>
<keyword evidence="5" id="KW-0812">Transmembrane</keyword>
<dbReference type="Gene3D" id="3.90.550.10">
    <property type="entry name" value="Spore Coat Polysaccharide Biosynthesis Protein SpsA, Chain A"/>
    <property type="match status" value="1"/>
</dbReference>
<proteinExistence type="inferred from homology"/>
<comment type="similarity">
    <text evidence="2">Belongs to the glycosyltransferase 34 family.</text>
</comment>
<keyword evidence="6" id="KW-0735">Signal-anchor</keyword>
<evidence type="ECO:0000256" key="4">
    <source>
        <dbReference type="ARBA" id="ARBA00022679"/>
    </source>
</evidence>
<dbReference type="GO" id="GO:0000139">
    <property type="term" value="C:Golgi membrane"/>
    <property type="evidence" value="ECO:0007669"/>
    <property type="project" value="UniProtKB-SubCell"/>
</dbReference>
<protein>
    <submittedName>
        <fullName evidence="12">Uncharacterized protein</fullName>
    </submittedName>
</protein>
<evidence type="ECO:0000256" key="2">
    <source>
        <dbReference type="ARBA" id="ARBA00005664"/>
    </source>
</evidence>
<dbReference type="GO" id="GO:0005802">
    <property type="term" value="C:trans-Golgi network"/>
    <property type="evidence" value="ECO:0007669"/>
    <property type="project" value="TreeGrafter"/>
</dbReference>
<keyword evidence="3" id="KW-0328">Glycosyltransferase</keyword>
<organism evidence="12 13">
    <name type="scientific">Genlisea aurea</name>
    <dbReference type="NCBI Taxonomy" id="192259"/>
    <lineage>
        <taxon>Eukaryota</taxon>
        <taxon>Viridiplantae</taxon>
        <taxon>Streptophyta</taxon>
        <taxon>Embryophyta</taxon>
        <taxon>Tracheophyta</taxon>
        <taxon>Spermatophyta</taxon>
        <taxon>Magnoliopsida</taxon>
        <taxon>eudicotyledons</taxon>
        <taxon>Gunneridae</taxon>
        <taxon>Pentapetalae</taxon>
        <taxon>asterids</taxon>
        <taxon>lamiids</taxon>
        <taxon>Lamiales</taxon>
        <taxon>Lentibulariaceae</taxon>
        <taxon>Genlisea</taxon>
    </lineage>
</organism>
<evidence type="ECO:0000256" key="11">
    <source>
        <dbReference type="SAM" id="MobiDB-lite"/>
    </source>
</evidence>
<evidence type="ECO:0000256" key="9">
    <source>
        <dbReference type="ARBA" id="ARBA00023136"/>
    </source>
</evidence>
<comment type="caution">
    <text evidence="12">The sequence shown here is derived from an EMBL/GenBank/DDBJ whole genome shotgun (WGS) entry which is preliminary data.</text>
</comment>
<dbReference type="InterPro" id="IPR008630">
    <property type="entry name" value="Glyco_trans_34"/>
</dbReference>
<evidence type="ECO:0000256" key="1">
    <source>
        <dbReference type="ARBA" id="ARBA00004323"/>
    </source>
</evidence>
<dbReference type="GO" id="GO:0016758">
    <property type="term" value="F:hexosyltransferase activity"/>
    <property type="evidence" value="ECO:0007669"/>
    <property type="project" value="TreeGrafter"/>
</dbReference>
<feature type="non-terminal residue" evidence="12">
    <location>
        <position position="326"/>
    </location>
</feature>
<reference evidence="12 13" key="1">
    <citation type="journal article" date="2013" name="BMC Genomics">
        <title>The miniature genome of a carnivorous plant Genlisea aurea contains a low number of genes and short non-coding sequences.</title>
        <authorList>
            <person name="Leushkin E.V."/>
            <person name="Sutormin R.A."/>
            <person name="Nabieva E.R."/>
            <person name="Penin A.A."/>
            <person name="Kondrashov A.S."/>
            <person name="Logacheva M.D."/>
        </authorList>
    </citation>
    <scope>NUCLEOTIDE SEQUENCE [LARGE SCALE GENOMIC DNA]</scope>
</reference>
<evidence type="ECO:0000313" key="12">
    <source>
        <dbReference type="EMBL" id="EPS63631.1"/>
    </source>
</evidence>
<feature type="compositionally biased region" description="Low complexity" evidence="11">
    <location>
        <begin position="1"/>
        <end position="23"/>
    </location>
</feature>
<keyword evidence="10" id="KW-0325">Glycoprotein</keyword>
<keyword evidence="8" id="KW-0333">Golgi apparatus</keyword>
<evidence type="ECO:0000256" key="5">
    <source>
        <dbReference type="ARBA" id="ARBA00022692"/>
    </source>
</evidence>
<dbReference type="PANTHER" id="PTHR31311">
    <property type="entry name" value="XYLOGLUCAN 6-XYLOSYLTRANSFERASE 5-RELATED-RELATED"/>
    <property type="match status" value="1"/>
</dbReference>
<dbReference type="AlphaFoldDB" id="S8CGC8"/>
<dbReference type="InterPro" id="IPR029044">
    <property type="entry name" value="Nucleotide-diphossugar_trans"/>
</dbReference>
<dbReference type="GO" id="GO:0005768">
    <property type="term" value="C:endosome"/>
    <property type="evidence" value="ECO:0007669"/>
    <property type="project" value="TreeGrafter"/>
</dbReference>
<accession>S8CGC8</accession>
<feature type="region of interest" description="Disordered" evidence="11">
    <location>
        <begin position="88"/>
        <end position="108"/>
    </location>
</feature>
<name>S8CGC8_9LAMI</name>
<evidence type="ECO:0000313" key="13">
    <source>
        <dbReference type="Proteomes" id="UP000015453"/>
    </source>
</evidence>
<dbReference type="Proteomes" id="UP000015453">
    <property type="component" value="Unassembled WGS sequence"/>
</dbReference>
<keyword evidence="9" id="KW-0472">Membrane</keyword>
<dbReference type="FunFam" id="3.90.550.10:FF:000101">
    <property type="entry name" value="Probable glycosyltransferase 5"/>
    <property type="match status" value="1"/>
</dbReference>
<feature type="non-terminal residue" evidence="12">
    <location>
        <position position="1"/>
    </location>
</feature>
<evidence type="ECO:0000256" key="6">
    <source>
        <dbReference type="ARBA" id="ARBA00022968"/>
    </source>
</evidence>
<sequence length="326" mass="36630">KRTSSAAAAAAAPTGVLPTTAPPTRRHPKRTVQNCTNLKLTILCGIITVLVFRGTIGISYFTAPFPGGGGADRSHSEDVDRILARILHEDGDDGDETPSPPITTSTYSLGPKVKDWDRSRRKWIGENPSHTAGRPRIMLATASPPYPCRDPIGDHYLLKSIKNKVDYCRIHGIEIIHSMATLDEHLTGEWSKLPLIRKLMVSHPDVEWLWWMDGDAFLTDMKFRIPISKYEEHNLVVHGCRRSVYEERSWIGLTAGSFLLRNCEWSLELLDSWASMGPKGRIREEAGRMLTRYLKGRPESEADDRSALIYLLTAARGAWKEKVFVE</sequence>
<feature type="region of interest" description="Disordered" evidence="11">
    <location>
        <begin position="1"/>
        <end position="29"/>
    </location>
</feature>
<keyword evidence="7" id="KW-1133">Transmembrane helix</keyword>
<evidence type="ECO:0000256" key="7">
    <source>
        <dbReference type="ARBA" id="ARBA00022989"/>
    </source>
</evidence>
<gene>
    <name evidence="12" type="ORF">M569_11153</name>
</gene>
<evidence type="ECO:0000256" key="3">
    <source>
        <dbReference type="ARBA" id="ARBA00022676"/>
    </source>
</evidence>
<dbReference type="EMBL" id="AUSU01005354">
    <property type="protein sequence ID" value="EPS63631.1"/>
    <property type="molecule type" value="Genomic_DNA"/>
</dbReference>